<dbReference type="InterPro" id="IPR001261">
    <property type="entry name" value="ArgE/DapE_CS"/>
</dbReference>
<evidence type="ECO:0000256" key="2">
    <source>
        <dbReference type="ARBA" id="ARBA00005691"/>
    </source>
</evidence>
<dbReference type="InterPro" id="IPR011650">
    <property type="entry name" value="Peptidase_M20_dimer"/>
</dbReference>
<keyword evidence="12" id="KW-1185">Reference proteome</keyword>
<dbReference type="EMBL" id="JACBZS010000001">
    <property type="protein sequence ID" value="NYI70906.1"/>
    <property type="molecule type" value="Genomic_DNA"/>
</dbReference>
<dbReference type="AlphaFoldDB" id="A0A7Z0D8W3"/>
<protein>
    <submittedName>
        <fullName evidence="11">Acetylornithine deacetylase</fullName>
        <ecNumber evidence="11">3.5.1.16</ecNumber>
    </submittedName>
</protein>
<dbReference type="SUPFAM" id="SSF53187">
    <property type="entry name" value="Zn-dependent exopeptidases"/>
    <property type="match status" value="1"/>
</dbReference>
<dbReference type="InterPro" id="IPR036264">
    <property type="entry name" value="Bact_exopeptidase_dim_dom"/>
</dbReference>
<evidence type="ECO:0000256" key="4">
    <source>
        <dbReference type="ARBA" id="ARBA00022571"/>
    </source>
</evidence>
<reference evidence="11 12" key="1">
    <citation type="submission" date="2020-07" db="EMBL/GenBank/DDBJ databases">
        <title>Sequencing the genomes of 1000 actinobacteria strains.</title>
        <authorList>
            <person name="Klenk H.-P."/>
        </authorList>
    </citation>
    <scope>NUCLEOTIDE SEQUENCE [LARGE SCALE GENOMIC DNA]</scope>
    <source>
        <strain evidence="11 12">DSM 103164</strain>
    </source>
</reference>
<comment type="cofactor">
    <cofactor evidence="1">
        <name>Zn(2+)</name>
        <dbReference type="ChEBI" id="CHEBI:29105"/>
    </cofactor>
</comment>
<evidence type="ECO:0000256" key="9">
    <source>
        <dbReference type="ARBA" id="ARBA00023285"/>
    </source>
</evidence>
<keyword evidence="3" id="KW-0963">Cytoplasm</keyword>
<keyword evidence="7 11" id="KW-0378">Hydrolase</keyword>
<feature type="domain" description="Peptidase M20 dimerisation" evidence="10">
    <location>
        <begin position="179"/>
        <end position="290"/>
    </location>
</feature>
<dbReference type="Gene3D" id="3.40.630.10">
    <property type="entry name" value="Zn peptidases"/>
    <property type="match status" value="1"/>
</dbReference>
<dbReference type="InterPro" id="IPR002933">
    <property type="entry name" value="Peptidase_M20"/>
</dbReference>
<comment type="caution">
    <text evidence="11">The sequence shown here is derived from an EMBL/GenBank/DDBJ whole genome shotgun (WGS) entry which is preliminary data.</text>
</comment>
<accession>A0A7Z0D8W3</accession>
<dbReference type="CDD" id="cd03894">
    <property type="entry name" value="M20_ArgE"/>
    <property type="match status" value="1"/>
</dbReference>
<evidence type="ECO:0000313" key="11">
    <source>
        <dbReference type="EMBL" id="NYI70906.1"/>
    </source>
</evidence>
<name>A0A7Z0D8W3_9ACTN</name>
<keyword evidence="9" id="KW-0170">Cobalt</keyword>
<dbReference type="GO" id="GO:0006526">
    <property type="term" value="P:L-arginine biosynthetic process"/>
    <property type="evidence" value="ECO:0007669"/>
    <property type="project" value="UniProtKB-KW"/>
</dbReference>
<evidence type="ECO:0000259" key="10">
    <source>
        <dbReference type="Pfam" id="PF07687"/>
    </source>
</evidence>
<evidence type="ECO:0000256" key="6">
    <source>
        <dbReference type="ARBA" id="ARBA00022723"/>
    </source>
</evidence>
<dbReference type="EC" id="3.5.1.16" evidence="11"/>
<comment type="similarity">
    <text evidence="2">Belongs to the peptidase M20A family. ArgE subfamily.</text>
</comment>
<dbReference type="Gene3D" id="3.30.70.360">
    <property type="match status" value="1"/>
</dbReference>
<evidence type="ECO:0000256" key="5">
    <source>
        <dbReference type="ARBA" id="ARBA00022605"/>
    </source>
</evidence>
<organism evidence="11 12">
    <name type="scientific">Naumannella cuiyingiana</name>
    <dbReference type="NCBI Taxonomy" id="1347891"/>
    <lineage>
        <taxon>Bacteria</taxon>
        <taxon>Bacillati</taxon>
        <taxon>Actinomycetota</taxon>
        <taxon>Actinomycetes</taxon>
        <taxon>Propionibacteriales</taxon>
        <taxon>Propionibacteriaceae</taxon>
        <taxon>Naumannella</taxon>
    </lineage>
</organism>
<dbReference type="Pfam" id="PF07687">
    <property type="entry name" value="M20_dimer"/>
    <property type="match status" value="1"/>
</dbReference>
<evidence type="ECO:0000256" key="7">
    <source>
        <dbReference type="ARBA" id="ARBA00022801"/>
    </source>
</evidence>
<sequence length="390" mass="41514">MSDDNTPRSLPWIERLVSLDTTSRDSNLPLIETVSAEFRRHGIEPHVFPNADGSKANLVATVPAADGTTSGGVVLSGHTDVVPVDDQDWDSDPFVPEVRDGRVYGRGTADMKSFTAVGLTYLPEMVAAELREPIHFALTYDEEVGCLGGEEIVKQIADLGLAPRAAIVGEPTSMRVIRGHKSINLIRVEFTGVAAHSSLTSSGVNAIEYAAELITFVRSIADAWRADGPFDEAYPLAYSTASVNLIRGGIASNTVPEECFVELEFRGIAEIDPDEIIDRIRGKADELAERMRAENPAAGIEVKVLAKVPGLDTPGDSAAIALGDQLGAIPSEEKVTYGTEAGQFAGSGIETVVCGPGDIAQAHAANEYVALDQLVACERFVEKLIKVLSG</sequence>
<keyword evidence="5" id="KW-0028">Amino-acid biosynthesis</keyword>
<evidence type="ECO:0000256" key="1">
    <source>
        <dbReference type="ARBA" id="ARBA00001947"/>
    </source>
</evidence>
<dbReference type="GO" id="GO:0046872">
    <property type="term" value="F:metal ion binding"/>
    <property type="evidence" value="ECO:0007669"/>
    <property type="project" value="UniProtKB-KW"/>
</dbReference>
<keyword evidence="8" id="KW-0862">Zinc</keyword>
<dbReference type="PANTHER" id="PTHR43808:SF31">
    <property type="entry name" value="N-ACETYL-L-CITRULLINE DEACETYLASE"/>
    <property type="match status" value="1"/>
</dbReference>
<dbReference type="SUPFAM" id="SSF55031">
    <property type="entry name" value="Bacterial exopeptidase dimerisation domain"/>
    <property type="match status" value="1"/>
</dbReference>
<keyword evidence="4" id="KW-0055">Arginine biosynthesis</keyword>
<dbReference type="NCBIfam" id="TIGR01892">
    <property type="entry name" value="AcOrn-deacetyl"/>
    <property type="match status" value="1"/>
</dbReference>
<proteinExistence type="inferred from homology"/>
<dbReference type="Proteomes" id="UP000527616">
    <property type="component" value="Unassembled WGS sequence"/>
</dbReference>
<dbReference type="RefSeq" id="WP_179444803.1">
    <property type="nucleotide sequence ID" value="NZ_JACBZS010000001.1"/>
</dbReference>
<dbReference type="Pfam" id="PF01546">
    <property type="entry name" value="Peptidase_M20"/>
    <property type="match status" value="1"/>
</dbReference>
<evidence type="ECO:0000256" key="8">
    <source>
        <dbReference type="ARBA" id="ARBA00022833"/>
    </source>
</evidence>
<evidence type="ECO:0000313" key="12">
    <source>
        <dbReference type="Proteomes" id="UP000527616"/>
    </source>
</evidence>
<dbReference type="NCBIfam" id="NF005710">
    <property type="entry name" value="PRK07522.1"/>
    <property type="match status" value="1"/>
</dbReference>
<evidence type="ECO:0000256" key="3">
    <source>
        <dbReference type="ARBA" id="ARBA00022490"/>
    </source>
</evidence>
<dbReference type="GO" id="GO:0008777">
    <property type="term" value="F:acetylornithine deacetylase activity"/>
    <property type="evidence" value="ECO:0007669"/>
    <property type="project" value="UniProtKB-EC"/>
</dbReference>
<dbReference type="PANTHER" id="PTHR43808">
    <property type="entry name" value="ACETYLORNITHINE DEACETYLASE"/>
    <property type="match status" value="1"/>
</dbReference>
<gene>
    <name evidence="11" type="ORF">GGQ54_001466</name>
</gene>
<keyword evidence="6" id="KW-0479">Metal-binding</keyword>
<dbReference type="PROSITE" id="PS00759">
    <property type="entry name" value="ARGE_DAPE_CPG2_2"/>
    <property type="match status" value="1"/>
</dbReference>
<dbReference type="InterPro" id="IPR050072">
    <property type="entry name" value="Peptidase_M20A"/>
</dbReference>
<dbReference type="InterPro" id="IPR010169">
    <property type="entry name" value="AcOrn-deacetyl"/>
</dbReference>